<feature type="compositionally biased region" description="Basic and acidic residues" evidence="1">
    <location>
        <begin position="84"/>
        <end position="98"/>
    </location>
</feature>
<proteinExistence type="predicted"/>
<organism evidence="2 3">
    <name type="scientific">Cucumis melo var. makuwa</name>
    <name type="common">Oriental melon</name>
    <dbReference type="NCBI Taxonomy" id="1194695"/>
    <lineage>
        <taxon>Eukaryota</taxon>
        <taxon>Viridiplantae</taxon>
        <taxon>Streptophyta</taxon>
        <taxon>Embryophyta</taxon>
        <taxon>Tracheophyta</taxon>
        <taxon>Spermatophyta</taxon>
        <taxon>Magnoliopsida</taxon>
        <taxon>eudicotyledons</taxon>
        <taxon>Gunneridae</taxon>
        <taxon>Pentapetalae</taxon>
        <taxon>rosids</taxon>
        <taxon>fabids</taxon>
        <taxon>Cucurbitales</taxon>
        <taxon>Cucurbitaceae</taxon>
        <taxon>Benincaseae</taxon>
        <taxon>Cucumis</taxon>
    </lineage>
</organism>
<reference evidence="2 3" key="1">
    <citation type="submission" date="2019-08" db="EMBL/GenBank/DDBJ databases">
        <title>Draft genome sequences of two oriental melons (Cucumis melo L. var makuwa).</title>
        <authorList>
            <person name="Kwon S.-Y."/>
        </authorList>
    </citation>
    <scope>NUCLEOTIDE SEQUENCE [LARGE SCALE GENOMIC DNA]</scope>
    <source>
        <strain evidence="3">cv. Chang Bougi</strain>
        <tissue evidence="2">Leaf</tissue>
    </source>
</reference>
<evidence type="ECO:0000313" key="2">
    <source>
        <dbReference type="EMBL" id="TYK07806.1"/>
    </source>
</evidence>
<gene>
    <name evidence="2" type="ORF">E5676_scaffold1737G00990</name>
</gene>
<dbReference type="AlphaFoldDB" id="A0A5D3CBR8"/>
<sequence>MGAIRHSKLWEIILEDFLNQNAPSISRNPFEALRKLGGDELDRPEVGQVLGPLPKKKIHIRLQSSKHCAAGHLTRVEEEKAPLEERVSEFEEREETREAAGSLML</sequence>
<dbReference type="Proteomes" id="UP000321947">
    <property type="component" value="Unassembled WGS sequence"/>
</dbReference>
<evidence type="ECO:0000313" key="3">
    <source>
        <dbReference type="Proteomes" id="UP000321947"/>
    </source>
</evidence>
<dbReference type="EMBL" id="SSTD01013081">
    <property type="protein sequence ID" value="TYK07806.1"/>
    <property type="molecule type" value="Genomic_DNA"/>
</dbReference>
<feature type="region of interest" description="Disordered" evidence="1">
    <location>
        <begin position="84"/>
        <end position="105"/>
    </location>
</feature>
<protein>
    <submittedName>
        <fullName evidence="2">Uncharacterized protein</fullName>
    </submittedName>
</protein>
<evidence type="ECO:0000256" key="1">
    <source>
        <dbReference type="SAM" id="MobiDB-lite"/>
    </source>
</evidence>
<comment type="caution">
    <text evidence="2">The sequence shown here is derived from an EMBL/GenBank/DDBJ whole genome shotgun (WGS) entry which is preliminary data.</text>
</comment>
<name>A0A5D3CBR8_CUCMM</name>
<accession>A0A5D3CBR8</accession>